<keyword evidence="3" id="KW-1185">Reference proteome</keyword>
<dbReference type="InterPro" id="IPR008964">
    <property type="entry name" value="Invasin/intimin_cell_adhesion"/>
</dbReference>
<keyword evidence="1" id="KW-0812">Transmembrane</keyword>
<dbReference type="Gene3D" id="2.60.40.1080">
    <property type="match status" value="1"/>
</dbReference>
<comment type="caution">
    <text evidence="2">The sequence shown here is derived from an EMBL/GenBank/DDBJ whole genome shotgun (WGS) entry which is preliminary data.</text>
</comment>
<proteinExistence type="predicted"/>
<evidence type="ECO:0000313" key="2">
    <source>
        <dbReference type="EMBL" id="PMD71333.1"/>
    </source>
</evidence>
<evidence type="ECO:0008006" key="4">
    <source>
        <dbReference type="Google" id="ProtNLM"/>
    </source>
</evidence>
<dbReference type="EMBL" id="NIPR01000013">
    <property type="protein sequence ID" value="PMD71333.1"/>
    <property type="molecule type" value="Genomic_DNA"/>
</dbReference>
<dbReference type="RefSeq" id="WP_133120387.1">
    <property type="nucleotide sequence ID" value="NZ_NIPR01000013.1"/>
</dbReference>
<gene>
    <name evidence="2" type="ORF">CBP76_05610</name>
</gene>
<feature type="transmembrane region" description="Helical" evidence="1">
    <location>
        <begin position="6"/>
        <end position="26"/>
    </location>
</feature>
<protein>
    <recommendedName>
        <fullName evidence="4">BIG2 domain-containing protein</fullName>
    </recommendedName>
</protein>
<sequence length="642" mass="72739">MNLIKIIKMIIVISIISITFCSLFLINQSKTIFGESQIDPIQKYEPSSSPKRGLGMWLTSGYNLQPKPRYFVTLGNTVKIKADTVRGILEKAADPFAYPRYSWYKSNDGIVWSRVSSRPATRPTLKVQADTIGKSWYQLSTDYIGVFPFSDLYSNVAELNTTHATIPATSLNVRTDENYLFNINNDLATSSAYAFADLEPADSTESNNVNWDTSDHSLATIDENGLITANTKGRSGIVEIIGFIKRSNESDIIDFKKIRIGGGLDDQTVYAGQSATFELQSDYGESRDVSSNISVVWYQKNPSGKDKIVKKETNPENSISFTKDTSSTKENGSQYYATITVTNNNKTKSFTTNTATLNVLPSNIPNVNITSELENSTFQDKLNSTTELNNVASKDNIIYSFNLNNDSGKLIHNSSLVLPLYVQTDINSIEIDNKKIDPKDYSLIDSSNHQKELTININDLPSLTSKKIKIFTTVKEITDGYSFSNNVHYIGYDDEQNKYKNDGSNFKINYINGKLSASFNDITFQSIHIFDHDKLKYRHNNSEMIIFNDQRRIKKPLKIYLEQDHPFIHESHILNVDMRFYQYGSFLNTLNNKILIIESKIDEKLNSLKWNHDEGLLLYVNNSNHIAGNYSSKLNWYIEDSL</sequence>
<dbReference type="Proteomes" id="UP000235649">
    <property type="component" value="Unassembled WGS sequence"/>
</dbReference>
<evidence type="ECO:0000256" key="1">
    <source>
        <dbReference type="SAM" id="Phobius"/>
    </source>
</evidence>
<dbReference type="OrthoDB" id="2329691at2"/>
<dbReference type="AlphaFoldDB" id="A0A2N7AUQ0"/>
<accession>A0A2N7AUQ0</accession>
<name>A0A2N7AUQ0_9LACO</name>
<evidence type="ECO:0000313" key="3">
    <source>
        <dbReference type="Proteomes" id="UP000235649"/>
    </source>
</evidence>
<keyword evidence="1" id="KW-0472">Membrane</keyword>
<dbReference type="SUPFAM" id="SSF49373">
    <property type="entry name" value="Invasin/intimin cell-adhesion fragments"/>
    <property type="match status" value="1"/>
</dbReference>
<organism evidence="2 3">
    <name type="scientific">Companilactobacillus nuruki</name>
    <dbReference type="NCBI Taxonomy" id="1993540"/>
    <lineage>
        <taxon>Bacteria</taxon>
        <taxon>Bacillati</taxon>
        <taxon>Bacillota</taxon>
        <taxon>Bacilli</taxon>
        <taxon>Lactobacillales</taxon>
        <taxon>Lactobacillaceae</taxon>
        <taxon>Companilactobacillus</taxon>
    </lineage>
</organism>
<reference evidence="2 3" key="1">
    <citation type="submission" date="2017-05" db="EMBL/GenBank/DDBJ databases">
        <title>Lactobacillus nurukis nov., sp. nov., isolated from nuruk.</title>
        <authorList>
            <person name="Kim S.-J."/>
        </authorList>
    </citation>
    <scope>NUCLEOTIDE SEQUENCE [LARGE SCALE GENOMIC DNA]</scope>
    <source>
        <strain evidence="2 3">SYF10-1a</strain>
    </source>
</reference>
<keyword evidence="1" id="KW-1133">Transmembrane helix</keyword>